<dbReference type="Proteomes" id="UP000770889">
    <property type="component" value="Unassembled WGS sequence"/>
</dbReference>
<evidence type="ECO:0000313" key="3">
    <source>
        <dbReference type="Proteomes" id="UP000770889"/>
    </source>
</evidence>
<accession>A0A944QTJ0</accession>
<dbReference type="Pfam" id="PF20567">
    <property type="entry name" value="DUF6776"/>
    <property type="match status" value="1"/>
</dbReference>
<evidence type="ECO:0000313" key="2">
    <source>
        <dbReference type="EMBL" id="MBT2989132.1"/>
    </source>
</evidence>
<proteinExistence type="predicted"/>
<protein>
    <submittedName>
        <fullName evidence="2">Uncharacterized protein</fullName>
    </submittedName>
</protein>
<dbReference type="InterPro" id="IPR046703">
    <property type="entry name" value="DUF6776"/>
</dbReference>
<sequence length="222" mass="25020">MVPRWVRYGLLLVLLGGVAWLAYQKGGSGLAQGFARLQSGMDRVELLEQERNELKRELAMVKQTAEVDREALVAIREQIKGIQDERLKMEEELAFLRGIVSTSSKNQSLRVQNFKLEPGLEAQQFVYKFSVSQVINSGSVVKGRIEITVTGLQDGETRQLKLDALSKEKLSSHKMRFRYYQNVEGMILLPQGFEPATIMIDVKPSSSKLAPVSESYNWSPLS</sequence>
<name>A0A944QTJ0_9GAMM</name>
<comment type="caution">
    <text evidence="2">The sequence shown here is derived from an EMBL/GenBank/DDBJ whole genome shotgun (WGS) entry which is preliminary data.</text>
</comment>
<evidence type="ECO:0000256" key="1">
    <source>
        <dbReference type="SAM" id="Coils"/>
    </source>
</evidence>
<gene>
    <name evidence="2" type="ORF">KME65_09200</name>
</gene>
<feature type="coiled-coil region" evidence="1">
    <location>
        <begin position="37"/>
        <end position="92"/>
    </location>
</feature>
<reference evidence="2 3" key="1">
    <citation type="submission" date="2021-05" db="EMBL/GenBank/DDBJ databases">
        <title>Genetic and Functional Diversity in Clade A Lucinid endosymbionts from the Bahamas.</title>
        <authorList>
            <person name="Giani N.M."/>
            <person name="Engel A.S."/>
            <person name="Campbell B.J."/>
        </authorList>
    </citation>
    <scope>NUCLEOTIDE SEQUENCE [LARGE SCALE GENOMIC DNA]</scope>
    <source>
        <strain evidence="2">LUC16012Gg_MoonRockCtena</strain>
    </source>
</reference>
<dbReference type="EMBL" id="JAHHGM010000007">
    <property type="protein sequence ID" value="MBT2989132.1"/>
    <property type="molecule type" value="Genomic_DNA"/>
</dbReference>
<dbReference type="AlphaFoldDB" id="A0A944QTJ0"/>
<organism evidence="2 3">
    <name type="scientific">Candidatus Thiodiazotropha taylori</name>
    <dbReference type="NCBI Taxonomy" id="2792791"/>
    <lineage>
        <taxon>Bacteria</taxon>
        <taxon>Pseudomonadati</taxon>
        <taxon>Pseudomonadota</taxon>
        <taxon>Gammaproteobacteria</taxon>
        <taxon>Chromatiales</taxon>
        <taxon>Sedimenticolaceae</taxon>
        <taxon>Candidatus Thiodiazotropha</taxon>
    </lineage>
</organism>
<keyword evidence="1" id="KW-0175">Coiled coil</keyword>